<organism evidence="2 3">
    <name type="scientific">Pisolithus tinctorius Marx 270</name>
    <dbReference type="NCBI Taxonomy" id="870435"/>
    <lineage>
        <taxon>Eukaryota</taxon>
        <taxon>Fungi</taxon>
        <taxon>Dikarya</taxon>
        <taxon>Basidiomycota</taxon>
        <taxon>Agaricomycotina</taxon>
        <taxon>Agaricomycetes</taxon>
        <taxon>Agaricomycetidae</taxon>
        <taxon>Boletales</taxon>
        <taxon>Sclerodermatineae</taxon>
        <taxon>Pisolithaceae</taxon>
        <taxon>Pisolithus</taxon>
    </lineage>
</organism>
<evidence type="ECO:0000313" key="2">
    <source>
        <dbReference type="EMBL" id="KIN96235.1"/>
    </source>
</evidence>
<dbReference type="OrthoDB" id="8954335at2759"/>
<keyword evidence="3" id="KW-1185">Reference proteome</keyword>
<feature type="domain" description="G" evidence="1">
    <location>
        <begin position="18"/>
        <end position="97"/>
    </location>
</feature>
<proteinExistence type="predicted"/>
<dbReference type="Pfam" id="PF01926">
    <property type="entry name" value="MMR_HSR1"/>
    <property type="match status" value="1"/>
</dbReference>
<evidence type="ECO:0000313" key="3">
    <source>
        <dbReference type="Proteomes" id="UP000054217"/>
    </source>
</evidence>
<dbReference type="InterPro" id="IPR006073">
    <property type="entry name" value="GTP-bd"/>
</dbReference>
<name>A0A0C3NKQ2_PISTI</name>
<dbReference type="InParanoid" id="A0A0C3NKQ2"/>
<reference evidence="3" key="2">
    <citation type="submission" date="2015-01" db="EMBL/GenBank/DDBJ databases">
        <title>Evolutionary Origins and Diversification of the Mycorrhizal Mutualists.</title>
        <authorList>
            <consortium name="DOE Joint Genome Institute"/>
            <consortium name="Mycorrhizal Genomics Consortium"/>
            <person name="Kohler A."/>
            <person name="Kuo A."/>
            <person name="Nagy L.G."/>
            <person name="Floudas D."/>
            <person name="Copeland A."/>
            <person name="Barry K.W."/>
            <person name="Cichocki N."/>
            <person name="Veneault-Fourrey C."/>
            <person name="LaButti K."/>
            <person name="Lindquist E.A."/>
            <person name="Lipzen A."/>
            <person name="Lundell T."/>
            <person name="Morin E."/>
            <person name="Murat C."/>
            <person name="Riley R."/>
            <person name="Ohm R."/>
            <person name="Sun H."/>
            <person name="Tunlid A."/>
            <person name="Henrissat B."/>
            <person name="Grigoriev I.V."/>
            <person name="Hibbett D.S."/>
            <person name="Martin F."/>
        </authorList>
    </citation>
    <scope>NUCLEOTIDE SEQUENCE [LARGE SCALE GENOMIC DNA]</scope>
    <source>
        <strain evidence="3">Marx 270</strain>
    </source>
</reference>
<dbReference type="InterPro" id="IPR027417">
    <property type="entry name" value="P-loop_NTPase"/>
</dbReference>
<dbReference type="Proteomes" id="UP000054217">
    <property type="component" value="Unassembled WGS sequence"/>
</dbReference>
<sequence>MWSSICGRSAYLEDEMIVALIGPSGSGKTSFIRQLTGHSLRRTASRFNNPTSRITATAVVIRGVNITLLDTPGIGSLADGRLLSEYDIFRLVRNWLRKTRRSDHLAGILYLQNMDDRRPVRPDIDYFSGICEANNFYSSVVLVATGWDKLRGGGWAKLREYETGLWRGMISRGAKGFLYTNTKESAEEAVTLITHPRTRGW</sequence>
<reference evidence="2 3" key="1">
    <citation type="submission" date="2014-04" db="EMBL/GenBank/DDBJ databases">
        <authorList>
            <consortium name="DOE Joint Genome Institute"/>
            <person name="Kuo A."/>
            <person name="Kohler A."/>
            <person name="Costa M.D."/>
            <person name="Nagy L.G."/>
            <person name="Floudas D."/>
            <person name="Copeland A."/>
            <person name="Barry K.W."/>
            <person name="Cichocki N."/>
            <person name="Veneault-Fourrey C."/>
            <person name="LaButti K."/>
            <person name="Lindquist E.A."/>
            <person name="Lipzen A."/>
            <person name="Lundell T."/>
            <person name="Morin E."/>
            <person name="Murat C."/>
            <person name="Sun H."/>
            <person name="Tunlid A."/>
            <person name="Henrissat B."/>
            <person name="Grigoriev I.V."/>
            <person name="Hibbett D.S."/>
            <person name="Martin F."/>
            <person name="Nordberg H.P."/>
            <person name="Cantor M.N."/>
            <person name="Hua S.X."/>
        </authorList>
    </citation>
    <scope>NUCLEOTIDE SEQUENCE [LARGE SCALE GENOMIC DNA]</scope>
    <source>
        <strain evidence="2 3">Marx 270</strain>
    </source>
</reference>
<protein>
    <recommendedName>
        <fullName evidence="1">G domain-containing protein</fullName>
    </recommendedName>
</protein>
<gene>
    <name evidence="2" type="ORF">M404DRAFT_1006849</name>
</gene>
<dbReference type="HOGENOM" id="CLU_098365_0_0_1"/>
<evidence type="ECO:0000259" key="1">
    <source>
        <dbReference type="Pfam" id="PF01926"/>
    </source>
</evidence>
<dbReference type="EMBL" id="KN832050">
    <property type="protein sequence ID" value="KIN96235.1"/>
    <property type="molecule type" value="Genomic_DNA"/>
</dbReference>
<dbReference type="SUPFAM" id="SSF52540">
    <property type="entry name" value="P-loop containing nucleoside triphosphate hydrolases"/>
    <property type="match status" value="1"/>
</dbReference>
<dbReference type="Gene3D" id="3.40.50.300">
    <property type="entry name" value="P-loop containing nucleotide triphosphate hydrolases"/>
    <property type="match status" value="1"/>
</dbReference>
<dbReference type="GO" id="GO:0005525">
    <property type="term" value="F:GTP binding"/>
    <property type="evidence" value="ECO:0007669"/>
    <property type="project" value="InterPro"/>
</dbReference>
<dbReference type="STRING" id="870435.A0A0C3NKQ2"/>
<accession>A0A0C3NKQ2</accession>
<dbReference type="AlphaFoldDB" id="A0A0C3NKQ2"/>
<dbReference type="CDD" id="cd00882">
    <property type="entry name" value="Ras_like_GTPase"/>
    <property type="match status" value="1"/>
</dbReference>